<dbReference type="NCBIfam" id="TIGR00254">
    <property type="entry name" value="GGDEF"/>
    <property type="match status" value="1"/>
</dbReference>
<dbReference type="GO" id="GO:0005886">
    <property type="term" value="C:plasma membrane"/>
    <property type="evidence" value="ECO:0007669"/>
    <property type="project" value="UniProtKB-SubCell"/>
</dbReference>
<sequence length="1521" mass="173629">MTYPSVNCFAKIFVNLPLRTLLIVPFVLQTVGVVTLVGYFSYRSGEEAVEKLADQLMMEVSDGIELHLNSYLGKAQEINRTNVDAFESGILDLNDFNALGKYFYRQVRCFNFAYINFGNKEGGFIGAGYGTGNRLGIGEILISDLNNIRSYSVDNQGNRFRLEGTIKNPQTNNAAWYLDAVKAGKPIWSSIYTWGDLPDRISISASTPVYDAQKNVLGVLGIDLELSQISRFLKKLQYGKSGHIFIVERSGLIVASSEDESPAPIINGKATRLQALNSSEPMIRDVTQDLMQRFGSLKAISKPQSLRPALEQKPFVRVTPYRDDYGLDWLVVAVIPESEFMTEIHANAQRTFLFCGLALVIAIGTGSLTAYWIAKPILRLSRASQAIAKGEWQEPLSEDIAIAELKILATAFNQMSVQVKTAFQESESKFLTIFNTTPDPVWISTLAEGKCLNVNESFCTFWEDTQKNIIGKTCTELGMWENLEDLHHFRQTLVNERSILNFQVGMYTYSRQIKTILISARVQSLDGQDCIIGVIKDITDLHKELRLRKQTEQTLLESEHRFRSLFENSPIAYQSLDEQGCFIDVNSQFCNLLGYTQAELIGRSFGELWTLKTQPYFIDAFEYLKCNKKVSAELYLTKKDGHEIVVLLEGRVQQELEGQFARTHCVLYDITERKYMEDALQYSQNLLQTLASNIPGTMYTLVQHSDKSFTFEYVSLGCRDLSELEPEEILENPNLYFAQIHPDDRAGYNAAAALSAIHLEPFFYEWRLITPSGKLKWVQANSRPELRENGDVVWHGVLLNISKRKQAEEALQKSEAMLLEAQQLAHIGNWEYDVITGKITWSIELFHIVGRDRTLGEPNYEENLRLYHPEDAERLHQAVETALSTGESYQLELRIVNPNGSFRYTEGRGRAELNAQGQVIRLFGTTQDITERKQVEDQLRESQHFIEKITELTPNLLYIYDHIEQRNVYMNHSVAEMLGYSAVAVQEMGVNLFPIICHPDYLNRVYEAIQKCYYLLDNEFIEIEYRVRDAQGQWRWLYSRDMVFSRTADGRVKQTLGTSQDITARKQAELELRKSRDFKEAIYNESTDAIFLVDVPNPLILDCNSRAVEMFEVANKEELIGTLGQTLQKQRFTDDEMVMIVDDVAKLGFWSREIEYITQKGRELWGNLAVKRINIAGQTFDLVRVTDISKRKKVELALLESEKKLKEISASSPGVIYITVRRLDGSWYYEYMSHAFEDIHEVTVEQVLENPNLCFEQFHPDDAPGYLEAVAYSMETMSPFNYEWRIITPSGKLKWIKARSRPERRENGEIAYYGVVLDVSDRKEAELALRQAEYNLRLANQELEKQVNLDGLTQIANRRCFDNRLEQEWQRLYREQQPLSLLLFDVDYFKRYNDSYGHQMGDECLIKIAQAVQQVVFRPADLVARYGGEEFVVILPNTDIKGAMPAASEAIAIAQRIHAAIKDLAIPHQASEVSDTVTISLGIASLIPTSELSASTLVEQADQALYLAKQQGRNQSMIFSF</sequence>
<evidence type="ECO:0000259" key="9">
    <source>
        <dbReference type="PROSITE" id="PS50113"/>
    </source>
</evidence>
<dbReference type="Gene3D" id="2.10.70.100">
    <property type="match status" value="1"/>
</dbReference>
<evidence type="ECO:0008006" key="14">
    <source>
        <dbReference type="Google" id="ProtNLM"/>
    </source>
</evidence>
<keyword evidence="4 7" id="KW-1133">Transmembrane helix</keyword>
<dbReference type="Pfam" id="PF13426">
    <property type="entry name" value="PAS_9"/>
    <property type="match status" value="2"/>
</dbReference>
<dbReference type="Proteomes" id="UP000276103">
    <property type="component" value="Unassembled WGS sequence"/>
</dbReference>
<dbReference type="Pfam" id="PF00672">
    <property type="entry name" value="HAMP"/>
    <property type="match status" value="1"/>
</dbReference>
<dbReference type="SMART" id="SM00304">
    <property type="entry name" value="HAMP"/>
    <property type="match status" value="1"/>
</dbReference>
<dbReference type="CDD" id="cd00130">
    <property type="entry name" value="PAS"/>
    <property type="match status" value="7"/>
</dbReference>
<dbReference type="FunFam" id="3.30.70.270:FF:000001">
    <property type="entry name" value="Diguanylate cyclase domain protein"/>
    <property type="match status" value="1"/>
</dbReference>
<dbReference type="PROSITE" id="PS50113">
    <property type="entry name" value="PAC"/>
    <property type="match status" value="5"/>
</dbReference>
<keyword evidence="2" id="KW-1003">Cell membrane</keyword>
<feature type="domain" description="PAC" evidence="9">
    <location>
        <begin position="762"/>
        <end position="813"/>
    </location>
</feature>
<dbReference type="CDD" id="cd12913">
    <property type="entry name" value="PDC1_MCP_like"/>
    <property type="match status" value="1"/>
</dbReference>
<dbReference type="Gene3D" id="3.30.70.270">
    <property type="match status" value="1"/>
</dbReference>
<feature type="domain" description="GGDEF" evidence="11">
    <location>
        <begin position="1377"/>
        <end position="1521"/>
    </location>
</feature>
<evidence type="ECO:0000259" key="11">
    <source>
        <dbReference type="PROSITE" id="PS50887"/>
    </source>
</evidence>
<feature type="coiled-coil region" evidence="6">
    <location>
        <begin position="1322"/>
        <end position="1349"/>
    </location>
</feature>
<dbReference type="SUPFAM" id="SSF55785">
    <property type="entry name" value="PYP-like sensor domain (PAS domain)"/>
    <property type="match status" value="7"/>
</dbReference>
<dbReference type="Pfam" id="PF08447">
    <property type="entry name" value="PAS_3"/>
    <property type="match status" value="4"/>
</dbReference>
<feature type="domain" description="HAMP" evidence="10">
    <location>
        <begin position="371"/>
        <end position="424"/>
    </location>
</feature>
<gene>
    <name evidence="12" type="ORF">DSM107003_44460</name>
</gene>
<name>A0A3S1A464_ANAVA</name>
<feature type="domain" description="PAC" evidence="9">
    <location>
        <begin position="889"/>
        <end position="941"/>
    </location>
</feature>
<protein>
    <recommendedName>
        <fullName evidence="14">Diguanylate cyclase</fullName>
    </recommendedName>
</protein>
<organism evidence="12 13">
    <name type="scientific">Trichormus variabilis SAG 1403-4b</name>
    <dbReference type="NCBI Taxonomy" id="447716"/>
    <lineage>
        <taxon>Bacteria</taxon>
        <taxon>Bacillati</taxon>
        <taxon>Cyanobacteriota</taxon>
        <taxon>Cyanophyceae</taxon>
        <taxon>Nostocales</taxon>
        <taxon>Nostocaceae</taxon>
        <taxon>Trichormus</taxon>
    </lineage>
</organism>
<dbReference type="PROSITE" id="PS50887">
    <property type="entry name" value="GGDEF"/>
    <property type="match status" value="1"/>
</dbReference>
<keyword evidence="5 7" id="KW-0472">Membrane</keyword>
<dbReference type="InterPro" id="IPR052155">
    <property type="entry name" value="Biofilm_reg_signaling"/>
</dbReference>
<dbReference type="InterPro" id="IPR000160">
    <property type="entry name" value="GGDEF_dom"/>
</dbReference>
<dbReference type="PROSITE" id="PS50885">
    <property type="entry name" value="HAMP"/>
    <property type="match status" value="1"/>
</dbReference>
<dbReference type="Pfam" id="PF00990">
    <property type="entry name" value="GGDEF"/>
    <property type="match status" value="1"/>
</dbReference>
<dbReference type="PANTHER" id="PTHR44757">
    <property type="entry name" value="DIGUANYLATE CYCLASE DGCP"/>
    <property type="match status" value="1"/>
</dbReference>
<feature type="domain" description="PAC" evidence="9">
    <location>
        <begin position="1280"/>
        <end position="1331"/>
    </location>
</feature>
<feature type="transmembrane region" description="Helical" evidence="7">
    <location>
        <begin position="351"/>
        <end position="374"/>
    </location>
</feature>
<dbReference type="CDD" id="cd01949">
    <property type="entry name" value="GGDEF"/>
    <property type="match status" value="1"/>
</dbReference>
<keyword evidence="13" id="KW-1185">Reference proteome</keyword>
<dbReference type="NCBIfam" id="TIGR00229">
    <property type="entry name" value="sensory_box"/>
    <property type="match status" value="5"/>
</dbReference>
<keyword evidence="3 7" id="KW-0812">Transmembrane</keyword>
<dbReference type="InterPro" id="IPR000014">
    <property type="entry name" value="PAS"/>
</dbReference>
<evidence type="ECO:0000256" key="3">
    <source>
        <dbReference type="ARBA" id="ARBA00022692"/>
    </source>
</evidence>
<feature type="domain" description="PAS" evidence="8">
    <location>
        <begin position="558"/>
        <end position="604"/>
    </location>
</feature>
<dbReference type="InterPro" id="IPR001610">
    <property type="entry name" value="PAC"/>
</dbReference>
<reference evidence="12 13" key="1">
    <citation type="journal article" date="2019" name="Genome Biol. Evol.">
        <title>Day and night: Metabolic profiles and evolutionary relationships of six axenic non-marine cyanobacteria.</title>
        <authorList>
            <person name="Will S.E."/>
            <person name="Henke P."/>
            <person name="Boedeker C."/>
            <person name="Huang S."/>
            <person name="Brinkmann H."/>
            <person name="Rohde M."/>
            <person name="Jarek M."/>
            <person name="Friedl T."/>
            <person name="Seufert S."/>
            <person name="Schumacher M."/>
            <person name="Overmann J."/>
            <person name="Neumann-Schaal M."/>
            <person name="Petersen J."/>
        </authorList>
    </citation>
    <scope>NUCLEOTIDE SEQUENCE [LARGE SCALE GENOMIC DNA]</scope>
    <source>
        <strain evidence="12 13">SAG 1403-4b</strain>
    </source>
</reference>
<dbReference type="InterPro" id="IPR029787">
    <property type="entry name" value="Nucleotide_cyclase"/>
</dbReference>
<dbReference type="CDD" id="cd06225">
    <property type="entry name" value="HAMP"/>
    <property type="match status" value="1"/>
</dbReference>
<evidence type="ECO:0000256" key="4">
    <source>
        <dbReference type="ARBA" id="ARBA00022989"/>
    </source>
</evidence>
<dbReference type="SMART" id="SM00091">
    <property type="entry name" value="PAS"/>
    <property type="match status" value="7"/>
</dbReference>
<dbReference type="PROSITE" id="PS50112">
    <property type="entry name" value="PAS"/>
    <property type="match status" value="1"/>
</dbReference>
<dbReference type="OrthoDB" id="9759607at2"/>
<dbReference type="Pfam" id="PF02743">
    <property type="entry name" value="dCache_1"/>
    <property type="match status" value="1"/>
</dbReference>
<evidence type="ECO:0000256" key="5">
    <source>
        <dbReference type="ARBA" id="ARBA00023136"/>
    </source>
</evidence>
<evidence type="ECO:0000256" key="6">
    <source>
        <dbReference type="SAM" id="Coils"/>
    </source>
</evidence>
<dbReference type="GO" id="GO:0007165">
    <property type="term" value="P:signal transduction"/>
    <property type="evidence" value="ECO:0007669"/>
    <property type="project" value="InterPro"/>
</dbReference>
<evidence type="ECO:0000259" key="8">
    <source>
        <dbReference type="PROSITE" id="PS50112"/>
    </source>
</evidence>
<evidence type="ECO:0000313" key="13">
    <source>
        <dbReference type="Proteomes" id="UP000276103"/>
    </source>
</evidence>
<evidence type="ECO:0000256" key="7">
    <source>
        <dbReference type="SAM" id="Phobius"/>
    </source>
</evidence>
<evidence type="ECO:0000256" key="2">
    <source>
        <dbReference type="ARBA" id="ARBA00022475"/>
    </source>
</evidence>
<dbReference type="InterPro" id="IPR003660">
    <property type="entry name" value="HAMP_dom"/>
</dbReference>
<dbReference type="InterPro" id="IPR013655">
    <property type="entry name" value="PAS_fold_3"/>
</dbReference>
<dbReference type="Pfam" id="PF13188">
    <property type="entry name" value="PAS_8"/>
    <property type="match status" value="1"/>
</dbReference>
<dbReference type="InterPro" id="IPR043128">
    <property type="entry name" value="Rev_trsase/Diguanyl_cyclase"/>
</dbReference>
<dbReference type="Gene3D" id="6.10.340.10">
    <property type="match status" value="1"/>
</dbReference>
<dbReference type="SMART" id="SM00267">
    <property type="entry name" value="GGDEF"/>
    <property type="match status" value="1"/>
</dbReference>
<feature type="domain" description="PAC" evidence="9">
    <location>
        <begin position="630"/>
        <end position="682"/>
    </location>
</feature>
<comment type="caution">
    <text evidence="12">The sequence shown here is derived from an EMBL/GenBank/DDBJ whole genome shotgun (WGS) entry which is preliminary data.</text>
</comment>
<dbReference type="InterPro" id="IPR035965">
    <property type="entry name" value="PAS-like_dom_sf"/>
</dbReference>
<evidence type="ECO:0000259" key="10">
    <source>
        <dbReference type="PROSITE" id="PS50885"/>
    </source>
</evidence>
<dbReference type="EMBL" id="RSCM01000019">
    <property type="protein sequence ID" value="RUS93390.1"/>
    <property type="molecule type" value="Genomic_DNA"/>
</dbReference>
<keyword evidence="6" id="KW-0175">Coiled coil</keyword>
<evidence type="ECO:0000313" key="12">
    <source>
        <dbReference type="EMBL" id="RUS93390.1"/>
    </source>
</evidence>
<proteinExistence type="predicted"/>
<comment type="subcellular location">
    <subcellularLocation>
        <location evidence="1">Cell membrane</location>
        <topology evidence="1">Multi-pass membrane protein</topology>
    </subcellularLocation>
</comment>
<accession>A0A3S1A464</accession>
<dbReference type="PANTHER" id="PTHR44757:SF2">
    <property type="entry name" value="BIOFILM ARCHITECTURE MAINTENANCE PROTEIN MBAA"/>
    <property type="match status" value="1"/>
</dbReference>
<feature type="transmembrane region" description="Helical" evidence="7">
    <location>
        <begin position="20"/>
        <end position="42"/>
    </location>
</feature>
<evidence type="ECO:0000256" key="1">
    <source>
        <dbReference type="ARBA" id="ARBA00004651"/>
    </source>
</evidence>
<dbReference type="SMART" id="SM00086">
    <property type="entry name" value="PAC"/>
    <property type="match status" value="7"/>
</dbReference>
<dbReference type="SUPFAM" id="SSF55073">
    <property type="entry name" value="Nucleotide cyclase"/>
    <property type="match status" value="1"/>
</dbReference>
<dbReference type="InterPro" id="IPR000700">
    <property type="entry name" value="PAS-assoc_C"/>
</dbReference>
<dbReference type="Gene3D" id="3.30.450.20">
    <property type="entry name" value="PAS domain"/>
    <property type="match status" value="9"/>
</dbReference>
<dbReference type="SUPFAM" id="SSF158472">
    <property type="entry name" value="HAMP domain-like"/>
    <property type="match status" value="1"/>
</dbReference>
<dbReference type="InterPro" id="IPR033479">
    <property type="entry name" value="dCache_1"/>
</dbReference>
<feature type="domain" description="PAC" evidence="9">
    <location>
        <begin position="1021"/>
        <end position="1074"/>
    </location>
</feature>